<dbReference type="FunFam" id="1.10.287.1480:FF:000001">
    <property type="entry name" value="30S ribosomal protein S14"/>
    <property type="match status" value="1"/>
</dbReference>
<dbReference type="NCBIfam" id="NF006477">
    <property type="entry name" value="PRK08881.1"/>
    <property type="match status" value="1"/>
</dbReference>
<dbReference type="Pfam" id="PF00253">
    <property type="entry name" value="Ribosomal_S14"/>
    <property type="match status" value="1"/>
</dbReference>
<protein>
    <recommendedName>
        <fullName evidence="4 5">Small ribosomal subunit protein uS14c</fullName>
    </recommendedName>
</protein>
<keyword evidence="5" id="KW-0694">RNA-binding</keyword>
<comment type="similarity">
    <text evidence="1 5">Belongs to the universal ribosomal protein uS14 family.</text>
</comment>
<organism evidence="6">
    <name type="scientific">Pedobesia claviformis</name>
    <dbReference type="NCBI Taxonomy" id="2364088"/>
    <lineage>
        <taxon>Eukaryota</taxon>
        <taxon>Viridiplantae</taxon>
        <taxon>Chlorophyta</taxon>
        <taxon>core chlorophytes</taxon>
        <taxon>Ulvophyceae</taxon>
        <taxon>TCBD clade</taxon>
        <taxon>Bryopsidales</taxon>
        <taxon>Bryopsidineae</taxon>
        <taxon>Derbesiaceae</taxon>
        <taxon>Pedobesia</taxon>
    </lineage>
</organism>
<name>A0A386B0V1_9CHLO</name>
<dbReference type="InterPro" id="IPR018271">
    <property type="entry name" value="Ribosomal_uS14_CS"/>
</dbReference>
<evidence type="ECO:0000256" key="3">
    <source>
        <dbReference type="ARBA" id="ARBA00023274"/>
    </source>
</evidence>
<dbReference type="SUPFAM" id="SSF57716">
    <property type="entry name" value="Glucocorticoid receptor-like (DNA-binding domain)"/>
    <property type="match status" value="1"/>
</dbReference>
<comment type="function">
    <text evidence="5">Binds 16S rRNA, required for the assembly of 30S particles.</text>
</comment>
<dbReference type="GO" id="GO:0019843">
    <property type="term" value="F:rRNA binding"/>
    <property type="evidence" value="ECO:0007669"/>
    <property type="project" value="UniProtKB-UniRule"/>
</dbReference>
<dbReference type="AlphaFoldDB" id="A0A386B0V1"/>
<dbReference type="RefSeq" id="YP_009532729.1">
    <property type="nucleotide sequence ID" value="NC_039766.1"/>
</dbReference>
<evidence type="ECO:0000256" key="4">
    <source>
        <dbReference type="ARBA" id="ARBA00035247"/>
    </source>
</evidence>
<dbReference type="PROSITE" id="PS00527">
    <property type="entry name" value="RIBOSOMAL_S14"/>
    <property type="match status" value="1"/>
</dbReference>
<accession>A0A386B0V1</accession>
<dbReference type="InterPro" id="IPR001209">
    <property type="entry name" value="Ribosomal_uS14"/>
</dbReference>
<keyword evidence="6" id="KW-0934">Plastid</keyword>
<keyword evidence="5" id="KW-0699">rRNA-binding</keyword>
<dbReference type="Gene3D" id="1.10.287.1480">
    <property type="match status" value="1"/>
</dbReference>
<dbReference type="GO" id="GO:0006412">
    <property type="term" value="P:translation"/>
    <property type="evidence" value="ECO:0007669"/>
    <property type="project" value="UniProtKB-UniRule"/>
</dbReference>
<geneLocation type="chloroplast" evidence="6"/>
<keyword evidence="6" id="KW-0150">Chloroplast</keyword>
<dbReference type="GO" id="GO:0015935">
    <property type="term" value="C:small ribosomal subunit"/>
    <property type="evidence" value="ECO:0007669"/>
    <property type="project" value="TreeGrafter"/>
</dbReference>
<comment type="subunit">
    <text evidence="5">Part of the 30S ribosomal subunit.</text>
</comment>
<dbReference type="HAMAP" id="MF_00537">
    <property type="entry name" value="Ribosomal_uS14_1"/>
    <property type="match status" value="1"/>
</dbReference>
<dbReference type="PANTHER" id="PTHR19836:SF19">
    <property type="entry name" value="SMALL RIBOSOMAL SUBUNIT PROTEIN US14M"/>
    <property type="match status" value="1"/>
</dbReference>
<keyword evidence="2 5" id="KW-0689">Ribosomal protein</keyword>
<evidence type="ECO:0000256" key="2">
    <source>
        <dbReference type="ARBA" id="ARBA00022980"/>
    </source>
</evidence>
<evidence type="ECO:0000256" key="1">
    <source>
        <dbReference type="ARBA" id="ARBA00009083"/>
    </source>
</evidence>
<keyword evidence="3 5" id="KW-0687">Ribonucleoprotein</keyword>
<dbReference type="InterPro" id="IPR023036">
    <property type="entry name" value="Ribosomal_uS14_bac/plastid"/>
</dbReference>
<dbReference type="GO" id="GO:0003735">
    <property type="term" value="F:structural constituent of ribosome"/>
    <property type="evidence" value="ECO:0007669"/>
    <property type="project" value="InterPro"/>
</dbReference>
<dbReference type="GeneID" id="38334299"/>
<evidence type="ECO:0000256" key="5">
    <source>
        <dbReference type="HAMAP-Rule" id="MF_00537"/>
    </source>
</evidence>
<sequence length="100" mass="12198">MARKAIIQRQIKRKVIAYKFNHQRKEYKLKIGTAILLNEKLYWHCKLQKLPRDSSLTRQYRRCLLSGRPRGYFRFFELSRHFVREYAHQGFLPGVIKSSW</sequence>
<reference evidence="6" key="2">
    <citation type="journal article" date="2019" name="Mol. Phylogenet. Evol.">
        <title>Reassessment of the classification of bryopsidales (chlorophyta) based on chloroplast phylogenomic analyses.</title>
        <authorList>
            <person name="Cremen M.C."/>
            <person name="Leliaert F."/>
            <person name="West J."/>
            <person name="Lam D.W."/>
            <person name="Shimada S."/>
            <person name="Lopez-Bautista J.M."/>
            <person name="Verbruggen H."/>
        </authorList>
    </citation>
    <scope>NUCLEOTIDE SEQUENCE</scope>
</reference>
<evidence type="ECO:0000313" key="6">
    <source>
        <dbReference type="EMBL" id="AYC65317.1"/>
    </source>
</evidence>
<dbReference type="GO" id="GO:0009507">
    <property type="term" value="C:chloroplast"/>
    <property type="evidence" value="ECO:0007669"/>
    <property type="project" value="UniProtKB-SubCell"/>
</dbReference>
<comment type="subcellular location">
    <subcellularLocation>
        <location evidence="5">Plastid</location>
        <location evidence="5">Chloroplast</location>
    </subcellularLocation>
</comment>
<reference evidence="6" key="1">
    <citation type="submission" date="2018-07" db="EMBL/GenBank/DDBJ databases">
        <authorList>
            <person name="Quirk P.G."/>
            <person name="Krulwich T.A."/>
        </authorList>
    </citation>
    <scope>NUCLEOTIDE SEQUENCE</scope>
</reference>
<dbReference type="PANTHER" id="PTHR19836">
    <property type="entry name" value="30S RIBOSOMAL PROTEIN S14"/>
    <property type="match status" value="1"/>
</dbReference>
<gene>
    <name evidence="5 6" type="primary">rps14</name>
</gene>
<dbReference type="EMBL" id="MH591108">
    <property type="protein sequence ID" value="AYC65317.1"/>
    <property type="molecule type" value="Genomic_DNA"/>
</dbReference>
<proteinExistence type="inferred from homology"/>